<feature type="signal peptide" evidence="2">
    <location>
        <begin position="1"/>
        <end position="19"/>
    </location>
</feature>
<reference evidence="3" key="1">
    <citation type="journal article" date="2020" name="mSystems">
        <title>Genome- and Community-Level Interaction Insights into Carbon Utilization and Element Cycling Functions of Hydrothermarchaeota in Hydrothermal Sediment.</title>
        <authorList>
            <person name="Zhou Z."/>
            <person name="Liu Y."/>
            <person name="Xu W."/>
            <person name="Pan J."/>
            <person name="Luo Z.H."/>
            <person name="Li M."/>
        </authorList>
    </citation>
    <scope>NUCLEOTIDE SEQUENCE [LARGE SCALE GENOMIC DNA]</scope>
    <source>
        <strain evidence="3">SpSt-488</strain>
    </source>
</reference>
<evidence type="ECO:0008006" key="4">
    <source>
        <dbReference type="Google" id="ProtNLM"/>
    </source>
</evidence>
<keyword evidence="1" id="KW-0812">Transmembrane</keyword>
<feature type="transmembrane region" description="Helical" evidence="1">
    <location>
        <begin position="36"/>
        <end position="59"/>
    </location>
</feature>
<proteinExistence type="predicted"/>
<evidence type="ECO:0000313" key="3">
    <source>
        <dbReference type="EMBL" id="HGK28052.1"/>
    </source>
</evidence>
<feature type="transmembrane region" description="Helical" evidence="1">
    <location>
        <begin position="264"/>
        <end position="283"/>
    </location>
</feature>
<protein>
    <recommendedName>
        <fullName evidence="4">ResB-like domain-containing protein</fullName>
    </recommendedName>
</protein>
<keyword evidence="1" id="KW-1133">Transmembrane helix</keyword>
<sequence>MQLLSRLSLLPALALAAIAAGASIRGQETTARITGSGWFIVLAGSVALLALVTAVKAAACRPRSCLFILTAHLGLTAGLAGVGANQLLTRSGYLLLEAQAGPQNCFLDRSLRTVRPLPLPIQLDSITRSERRGFRPAPLAWLSTGQAGSFPVAYSRPLRHAGSEFLLLRPVDPGTPLEVELSLDRTNYLLLHNQHVRLADGRDLWSHSWEPSRNRLALAVGDTLVWLASGDTLRAGNTTIALGAVFLTRRPGAVFAVRFTRLRWLVFAGFGLMLFGTAGMLLGRKPD</sequence>
<comment type="caution">
    <text evidence="3">The sequence shown here is derived from an EMBL/GenBank/DDBJ whole genome shotgun (WGS) entry which is preliminary data.</text>
</comment>
<gene>
    <name evidence="3" type="ORF">ENS41_03780</name>
</gene>
<accession>A0A7C4CAR0</accession>
<organism evidence="3">
    <name type="scientific">candidate division WOR-3 bacterium</name>
    <dbReference type="NCBI Taxonomy" id="2052148"/>
    <lineage>
        <taxon>Bacteria</taxon>
        <taxon>Bacteria division WOR-3</taxon>
    </lineage>
</organism>
<dbReference type="EMBL" id="DSUT01000075">
    <property type="protein sequence ID" value="HGK28052.1"/>
    <property type="molecule type" value="Genomic_DNA"/>
</dbReference>
<feature type="transmembrane region" description="Helical" evidence="1">
    <location>
        <begin position="66"/>
        <end position="88"/>
    </location>
</feature>
<dbReference type="AlphaFoldDB" id="A0A7C4CAR0"/>
<keyword evidence="1" id="KW-0472">Membrane</keyword>
<name>A0A7C4CAR0_UNCW3</name>
<evidence type="ECO:0000256" key="1">
    <source>
        <dbReference type="SAM" id="Phobius"/>
    </source>
</evidence>
<feature type="chain" id="PRO_5028272664" description="ResB-like domain-containing protein" evidence="2">
    <location>
        <begin position="20"/>
        <end position="287"/>
    </location>
</feature>
<evidence type="ECO:0000256" key="2">
    <source>
        <dbReference type="SAM" id="SignalP"/>
    </source>
</evidence>
<keyword evidence="2" id="KW-0732">Signal</keyword>